<reference evidence="2" key="1">
    <citation type="submission" date="2020-07" db="EMBL/GenBank/DDBJ databases">
        <title>Draft Genome Sequence of a Deep-Sea Yeast, Naganishia (Cryptococcus) liquefaciens strain N6.</title>
        <authorList>
            <person name="Han Y.W."/>
            <person name="Kajitani R."/>
            <person name="Morimoto H."/>
            <person name="Parhat M."/>
            <person name="Tsubouchi H."/>
            <person name="Bakenova O."/>
            <person name="Ogata M."/>
            <person name="Argunhan B."/>
            <person name="Aoki R."/>
            <person name="Kajiwara S."/>
            <person name="Itoh T."/>
            <person name="Iwasaki H."/>
        </authorList>
    </citation>
    <scope>NUCLEOTIDE SEQUENCE</scope>
    <source>
        <strain evidence="2">N6</strain>
    </source>
</reference>
<protein>
    <submittedName>
        <fullName evidence="2">Uncharacterized protein</fullName>
    </submittedName>
</protein>
<keyword evidence="3" id="KW-1185">Reference proteome</keyword>
<accession>A0A8H3TSI9</accession>
<gene>
    <name evidence="2" type="ORF">NliqN6_2505</name>
</gene>
<name>A0A8H3TSI9_9TREE</name>
<keyword evidence="1" id="KW-1133">Transmembrane helix</keyword>
<dbReference type="AlphaFoldDB" id="A0A8H3TSI9"/>
<dbReference type="Proteomes" id="UP000620104">
    <property type="component" value="Unassembled WGS sequence"/>
</dbReference>
<comment type="caution">
    <text evidence="2">The sequence shown here is derived from an EMBL/GenBank/DDBJ whole genome shotgun (WGS) entry which is preliminary data.</text>
</comment>
<keyword evidence="1" id="KW-0472">Membrane</keyword>
<feature type="transmembrane region" description="Helical" evidence="1">
    <location>
        <begin position="186"/>
        <end position="212"/>
    </location>
</feature>
<proteinExistence type="predicted"/>
<organism evidence="2 3">
    <name type="scientific">Naganishia liquefaciens</name>
    <dbReference type="NCBI Taxonomy" id="104408"/>
    <lineage>
        <taxon>Eukaryota</taxon>
        <taxon>Fungi</taxon>
        <taxon>Dikarya</taxon>
        <taxon>Basidiomycota</taxon>
        <taxon>Agaricomycotina</taxon>
        <taxon>Tremellomycetes</taxon>
        <taxon>Filobasidiales</taxon>
        <taxon>Filobasidiaceae</taxon>
        <taxon>Naganishia</taxon>
    </lineage>
</organism>
<evidence type="ECO:0000313" key="3">
    <source>
        <dbReference type="Proteomes" id="UP000620104"/>
    </source>
</evidence>
<dbReference type="EMBL" id="BLZA01000017">
    <property type="protein sequence ID" value="GHJ86103.1"/>
    <property type="molecule type" value="Genomic_DNA"/>
</dbReference>
<evidence type="ECO:0000313" key="2">
    <source>
        <dbReference type="EMBL" id="GHJ86103.1"/>
    </source>
</evidence>
<sequence>MDTSSGVPELIQEAYNAKGRLIWRKIMIGRRLGINSNNCLAKASSSAREGCSTLSGSFSEEDAMRDVAPIFDVTVAVKASAKQESFKRASHQQAFGTKTMVEAADQEEKAKNPKAIVSVGTRGGVSAASSALTAQPNVKKGGITQSVLKFLGKLEDATIKSNRMREKNILGSHYELIKICLISQGFLVAAFVLVAIVSVNVAALLFIVVLFASR</sequence>
<keyword evidence="1" id="KW-0812">Transmembrane</keyword>
<evidence type="ECO:0000256" key="1">
    <source>
        <dbReference type="SAM" id="Phobius"/>
    </source>
</evidence>